<proteinExistence type="predicted"/>
<reference evidence="1" key="1">
    <citation type="journal article" date="2019" name="Environ. Microbiol.">
        <title>Fungal ecological strategies reflected in gene transcription - a case study of two litter decomposers.</title>
        <authorList>
            <person name="Barbi F."/>
            <person name="Kohler A."/>
            <person name="Barry K."/>
            <person name="Baskaran P."/>
            <person name="Daum C."/>
            <person name="Fauchery L."/>
            <person name="Ihrmark K."/>
            <person name="Kuo A."/>
            <person name="LaButti K."/>
            <person name="Lipzen A."/>
            <person name="Morin E."/>
            <person name="Grigoriev I.V."/>
            <person name="Henrissat B."/>
            <person name="Lindahl B."/>
            <person name="Martin F."/>
        </authorList>
    </citation>
    <scope>NUCLEOTIDE SEQUENCE</scope>
    <source>
        <strain evidence="1">JB14</strain>
    </source>
</reference>
<dbReference type="EMBL" id="ML769438">
    <property type="protein sequence ID" value="KAE9402077.1"/>
    <property type="molecule type" value="Genomic_DNA"/>
</dbReference>
<name>A0A6A4HYR0_9AGAR</name>
<accession>A0A6A4HYR0</accession>
<evidence type="ECO:0000313" key="1">
    <source>
        <dbReference type="EMBL" id="KAE9402077.1"/>
    </source>
</evidence>
<gene>
    <name evidence="1" type="ORF">BT96DRAFT_1088410</name>
</gene>
<protein>
    <submittedName>
        <fullName evidence="1">Uncharacterized protein</fullName>
    </submittedName>
</protein>
<dbReference type="AlphaFoldDB" id="A0A6A4HYR0"/>
<sequence length="95" mass="10959">MLHIIGAALGAVAEQDYADAWCKSNGYVTIKKALARRWQLSYFCPQPATKEKCKYNIEFAVPFQMQFALFIGFTFFKMDNILQGLQNQMFSIFML</sequence>
<evidence type="ECO:0000313" key="2">
    <source>
        <dbReference type="Proteomes" id="UP000799118"/>
    </source>
</evidence>
<organism evidence="1 2">
    <name type="scientific">Gymnopus androsaceus JB14</name>
    <dbReference type="NCBI Taxonomy" id="1447944"/>
    <lineage>
        <taxon>Eukaryota</taxon>
        <taxon>Fungi</taxon>
        <taxon>Dikarya</taxon>
        <taxon>Basidiomycota</taxon>
        <taxon>Agaricomycotina</taxon>
        <taxon>Agaricomycetes</taxon>
        <taxon>Agaricomycetidae</taxon>
        <taxon>Agaricales</taxon>
        <taxon>Marasmiineae</taxon>
        <taxon>Omphalotaceae</taxon>
        <taxon>Gymnopus</taxon>
    </lineage>
</organism>
<dbReference type="Proteomes" id="UP000799118">
    <property type="component" value="Unassembled WGS sequence"/>
</dbReference>
<keyword evidence="2" id="KW-1185">Reference proteome</keyword>